<feature type="transmembrane region" description="Helical" evidence="1">
    <location>
        <begin position="45"/>
        <end position="67"/>
    </location>
</feature>
<keyword evidence="1" id="KW-0812">Transmembrane</keyword>
<evidence type="ECO:0000313" key="3">
    <source>
        <dbReference type="Proteomes" id="UP000722989"/>
    </source>
</evidence>
<name>A0ABX0XWE2_9ACTN</name>
<sequence>MQATRQYIRVARSPWRRGLLAVNVAATGAIVAVPVLIVIDPAFRVDAASVAMVAVLVAIAVFAALWVPTHLRAMITQPRIWLDGDCLVLHDPALFRRDEPISRADIRYVRRFDGDWGEKLLSCRLSPFRERATVAVRFAHPRRFPAARFSLYSNAVWSYSRRLLPPIPLPMATVNYSGFTFRAADQDEAIVLLRSWLERG</sequence>
<keyword evidence="1" id="KW-0472">Membrane</keyword>
<feature type="transmembrane region" description="Helical" evidence="1">
    <location>
        <begin position="20"/>
        <end position="39"/>
    </location>
</feature>
<reference evidence="2 3" key="1">
    <citation type="submission" date="2020-03" db="EMBL/GenBank/DDBJ databases">
        <title>WGS of the type strain of Planosporangium spp.</title>
        <authorList>
            <person name="Thawai C."/>
        </authorList>
    </citation>
    <scope>NUCLEOTIDE SEQUENCE [LARGE SCALE GENOMIC DNA]</scope>
    <source>
        <strain evidence="2 3">TBRC 5610</strain>
    </source>
</reference>
<organism evidence="2 3">
    <name type="scientific">Planosporangium thailandense</name>
    <dbReference type="NCBI Taxonomy" id="765197"/>
    <lineage>
        <taxon>Bacteria</taxon>
        <taxon>Bacillati</taxon>
        <taxon>Actinomycetota</taxon>
        <taxon>Actinomycetes</taxon>
        <taxon>Micromonosporales</taxon>
        <taxon>Micromonosporaceae</taxon>
        <taxon>Planosporangium</taxon>
    </lineage>
</organism>
<protein>
    <recommendedName>
        <fullName evidence="4">Transmembrane protein</fullName>
    </recommendedName>
</protein>
<keyword evidence="1" id="KW-1133">Transmembrane helix</keyword>
<accession>A0ABX0XWE2</accession>
<comment type="caution">
    <text evidence="2">The sequence shown here is derived from an EMBL/GenBank/DDBJ whole genome shotgun (WGS) entry which is preliminary data.</text>
</comment>
<dbReference type="Proteomes" id="UP000722989">
    <property type="component" value="Unassembled WGS sequence"/>
</dbReference>
<keyword evidence="3" id="KW-1185">Reference proteome</keyword>
<proteinExistence type="predicted"/>
<evidence type="ECO:0000256" key="1">
    <source>
        <dbReference type="SAM" id="Phobius"/>
    </source>
</evidence>
<gene>
    <name evidence="2" type="ORF">HC031_07745</name>
</gene>
<dbReference type="EMBL" id="JAATVY010000004">
    <property type="protein sequence ID" value="NJC69612.1"/>
    <property type="molecule type" value="Genomic_DNA"/>
</dbReference>
<evidence type="ECO:0008006" key="4">
    <source>
        <dbReference type="Google" id="ProtNLM"/>
    </source>
</evidence>
<dbReference type="RefSeq" id="WP_167924534.1">
    <property type="nucleotide sequence ID" value="NZ_JAATVY010000004.1"/>
</dbReference>
<evidence type="ECO:0000313" key="2">
    <source>
        <dbReference type="EMBL" id="NJC69612.1"/>
    </source>
</evidence>